<evidence type="ECO:0000256" key="5">
    <source>
        <dbReference type="ARBA" id="ARBA00023004"/>
    </source>
</evidence>
<organism evidence="10 11">
    <name type="scientific">Azospirillum picis</name>
    <dbReference type="NCBI Taxonomy" id="488438"/>
    <lineage>
        <taxon>Bacteria</taxon>
        <taxon>Pseudomonadati</taxon>
        <taxon>Pseudomonadota</taxon>
        <taxon>Alphaproteobacteria</taxon>
        <taxon>Rhodospirillales</taxon>
        <taxon>Azospirillaceae</taxon>
        <taxon>Azospirillum</taxon>
    </lineage>
</organism>
<dbReference type="Gene3D" id="1.10.10.1100">
    <property type="entry name" value="BFD-like [2Fe-2S]-binding domain"/>
    <property type="match status" value="1"/>
</dbReference>
<name>A0ABU0MTE9_9PROT</name>
<dbReference type="PANTHER" id="PTHR37424">
    <property type="entry name" value="BACTERIOFERRITIN-ASSOCIATED FERREDOXIN"/>
    <property type="match status" value="1"/>
</dbReference>
<sequence>MYVCICHALNDKKVKAALDKGATNPASVFRHHQCQVKCGKCVPMMRSMAAEHQAVLAQQAACHPTPVPEPANADAVPAALPVYAVAAE</sequence>
<dbReference type="PANTHER" id="PTHR37424:SF1">
    <property type="entry name" value="BACTERIOFERRITIN-ASSOCIATED FERREDOXIN"/>
    <property type="match status" value="1"/>
</dbReference>
<keyword evidence="5" id="KW-0408">Iron</keyword>
<accession>A0ABU0MTE9</accession>
<dbReference type="InterPro" id="IPR052371">
    <property type="entry name" value="BFD-associated_ferredoxin"/>
</dbReference>
<evidence type="ECO:0000259" key="9">
    <source>
        <dbReference type="Pfam" id="PF04324"/>
    </source>
</evidence>
<keyword evidence="1" id="KW-0813">Transport</keyword>
<feature type="domain" description="BFD-like [2Fe-2S]-binding" evidence="9">
    <location>
        <begin position="2"/>
        <end position="48"/>
    </location>
</feature>
<evidence type="ECO:0000313" key="10">
    <source>
        <dbReference type="EMBL" id="MDQ0536768.1"/>
    </source>
</evidence>
<gene>
    <name evidence="10" type="ORF">QO018_005666</name>
</gene>
<keyword evidence="11" id="KW-1185">Reference proteome</keyword>
<comment type="caution">
    <text evidence="10">The sequence shown here is derived from an EMBL/GenBank/DDBJ whole genome shotgun (WGS) entry which is preliminary data.</text>
</comment>
<dbReference type="Proteomes" id="UP001244552">
    <property type="component" value="Unassembled WGS sequence"/>
</dbReference>
<evidence type="ECO:0000313" key="11">
    <source>
        <dbReference type="Proteomes" id="UP001244552"/>
    </source>
</evidence>
<evidence type="ECO:0000256" key="7">
    <source>
        <dbReference type="ARBA" id="ARBA00039386"/>
    </source>
</evidence>
<keyword evidence="4" id="KW-0249">Electron transport</keyword>
<protein>
    <recommendedName>
        <fullName evidence="7">Bacterioferritin-associated ferredoxin</fullName>
    </recommendedName>
</protein>
<keyword evidence="6" id="KW-0411">Iron-sulfur</keyword>
<comment type="similarity">
    <text evidence="8">Belongs to the Bfd family.</text>
</comment>
<dbReference type="Pfam" id="PF04324">
    <property type="entry name" value="Fer2_BFD"/>
    <property type="match status" value="1"/>
</dbReference>
<dbReference type="InterPro" id="IPR007419">
    <property type="entry name" value="BFD-like_2Fe2S-bd_dom"/>
</dbReference>
<dbReference type="InterPro" id="IPR041854">
    <property type="entry name" value="BFD-like_2Fe2S-bd_dom_sf"/>
</dbReference>
<evidence type="ECO:0000256" key="8">
    <source>
        <dbReference type="ARBA" id="ARBA00046332"/>
    </source>
</evidence>
<evidence type="ECO:0000256" key="3">
    <source>
        <dbReference type="ARBA" id="ARBA00022723"/>
    </source>
</evidence>
<evidence type="ECO:0000256" key="6">
    <source>
        <dbReference type="ARBA" id="ARBA00023014"/>
    </source>
</evidence>
<dbReference type="EMBL" id="JAUSVU010000031">
    <property type="protein sequence ID" value="MDQ0536768.1"/>
    <property type="molecule type" value="Genomic_DNA"/>
</dbReference>
<dbReference type="RefSeq" id="WP_209989944.1">
    <property type="nucleotide sequence ID" value="NZ_JAGINO010000031.1"/>
</dbReference>
<keyword evidence="3" id="KW-0479">Metal-binding</keyword>
<evidence type="ECO:0000256" key="2">
    <source>
        <dbReference type="ARBA" id="ARBA00022714"/>
    </source>
</evidence>
<keyword evidence="2" id="KW-0001">2Fe-2S</keyword>
<proteinExistence type="inferred from homology"/>
<evidence type="ECO:0000256" key="4">
    <source>
        <dbReference type="ARBA" id="ARBA00022982"/>
    </source>
</evidence>
<reference evidence="10 11" key="1">
    <citation type="submission" date="2023-07" db="EMBL/GenBank/DDBJ databases">
        <title>Genomic Encyclopedia of Type Strains, Phase IV (KMG-IV): sequencing the most valuable type-strain genomes for metagenomic binning, comparative biology and taxonomic classification.</title>
        <authorList>
            <person name="Goeker M."/>
        </authorList>
    </citation>
    <scope>NUCLEOTIDE SEQUENCE [LARGE SCALE GENOMIC DNA]</scope>
    <source>
        <strain evidence="10 11">DSM 19922</strain>
    </source>
</reference>
<evidence type="ECO:0000256" key="1">
    <source>
        <dbReference type="ARBA" id="ARBA00022448"/>
    </source>
</evidence>